<dbReference type="Pfam" id="PF00196">
    <property type="entry name" value="GerE"/>
    <property type="match status" value="1"/>
</dbReference>
<dbReference type="OrthoDB" id="9816469at2"/>
<dbReference type="Gene3D" id="3.40.50.2300">
    <property type="match status" value="1"/>
</dbReference>
<name>A0A2R4XN67_9BURK</name>
<reference evidence="8 9" key="1">
    <citation type="submission" date="2018-04" db="EMBL/GenBank/DDBJ databases">
        <title>Bordetella sp. HZ20 isolated from seawater.</title>
        <authorList>
            <person name="Sun C."/>
        </authorList>
    </citation>
    <scope>NUCLEOTIDE SEQUENCE [LARGE SCALE GENOMIC DNA]</scope>
    <source>
        <strain evidence="8 9">HZ20</strain>
    </source>
</reference>
<dbReference type="SMART" id="SM00421">
    <property type="entry name" value="HTH_LUXR"/>
    <property type="match status" value="1"/>
</dbReference>
<dbReference type="RefSeq" id="WP_108622638.1">
    <property type="nucleotide sequence ID" value="NZ_CP028901.1"/>
</dbReference>
<dbReference type="EMBL" id="CP028901">
    <property type="protein sequence ID" value="AWB35228.1"/>
    <property type="molecule type" value="Genomic_DNA"/>
</dbReference>
<dbReference type="KEGG" id="boz:DBV39_17450"/>
<feature type="domain" description="Response regulatory" evidence="7">
    <location>
        <begin position="6"/>
        <end position="122"/>
    </location>
</feature>
<keyword evidence="3 8" id="KW-0238">DNA-binding</keyword>
<evidence type="ECO:0000313" key="9">
    <source>
        <dbReference type="Proteomes" id="UP000244571"/>
    </source>
</evidence>
<evidence type="ECO:0000256" key="5">
    <source>
        <dbReference type="PROSITE-ProRule" id="PRU00169"/>
    </source>
</evidence>
<dbReference type="AlphaFoldDB" id="A0A2R4XN67"/>
<gene>
    <name evidence="8" type="ORF">DBV39_17450</name>
</gene>
<feature type="domain" description="HTH luxR-type" evidence="6">
    <location>
        <begin position="148"/>
        <end position="213"/>
    </location>
</feature>
<organism evidence="8 9">
    <name type="scientific">Orrella marina</name>
    <dbReference type="NCBI Taxonomy" id="2163011"/>
    <lineage>
        <taxon>Bacteria</taxon>
        <taxon>Pseudomonadati</taxon>
        <taxon>Pseudomonadota</taxon>
        <taxon>Betaproteobacteria</taxon>
        <taxon>Burkholderiales</taxon>
        <taxon>Alcaligenaceae</taxon>
        <taxon>Orrella</taxon>
    </lineage>
</organism>
<dbReference type="Proteomes" id="UP000244571">
    <property type="component" value="Chromosome"/>
</dbReference>
<evidence type="ECO:0000256" key="3">
    <source>
        <dbReference type="ARBA" id="ARBA00023125"/>
    </source>
</evidence>
<feature type="modified residue" description="4-aspartylphosphate" evidence="5">
    <location>
        <position position="57"/>
    </location>
</feature>
<dbReference type="InterPro" id="IPR011006">
    <property type="entry name" value="CheY-like_superfamily"/>
</dbReference>
<evidence type="ECO:0000256" key="4">
    <source>
        <dbReference type="ARBA" id="ARBA00023163"/>
    </source>
</evidence>
<dbReference type="InterPro" id="IPR039420">
    <property type="entry name" value="WalR-like"/>
</dbReference>
<accession>A0A2R4XN67</accession>
<keyword evidence="2" id="KW-0805">Transcription regulation</keyword>
<evidence type="ECO:0000259" key="6">
    <source>
        <dbReference type="PROSITE" id="PS50043"/>
    </source>
</evidence>
<keyword evidence="9" id="KW-1185">Reference proteome</keyword>
<protein>
    <submittedName>
        <fullName evidence="8">DNA-binding response regulator</fullName>
    </submittedName>
</protein>
<evidence type="ECO:0000256" key="2">
    <source>
        <dbReference type="ARBA" id="ARBA00023015"/>
    </source>
</evidence>
<sequence>MTSTIRVLLIDDHALFRSGVRLLLQRQPGVEVVAEASDALEGIKRAKELVPDIILLDLHMPGMSGLDAITLLREEVPQSHIIMLTVSEDSEDLTRALRAGAAGYLIKNIDAQVFVDALRRVMDGESVISNEMTARLVASLRQPRIDIPADHTEKLTPRECDILGELALGMSNKEIARKLDLAESTVKIHLQSILRKLELSNRVQAAIYAVEHGMGGARK</sequence>
<dbReference type="CDD" id="cd06170">
    <property type="entry name" value="LuxR_C_like"/>
    <property type="match status" value="1"/>
</dbReference>
<dbReference type="GO" id="GO:0000160">
    <property type="term" value="P:phosphorelay signal transduction system"/>
    <property type="evidence" value="ECO:0007669"/>
    <property type="project" value="InterPro"/>
</dbReference>
<dbReference type="PROSITE" id="PS50110">
    <property type="entry name" value="RESPONSE_REGULATORY"/>
    <property type="match status" value="1"/>
</dbReference>
<dbReference type="InterPro" id="IPR058245">
    <property type="entry name" value="NreC/VraR/RcsB-like_REC"/>
</dbReference>
<dbReference type="SMART" id="SM00448">
    <property type="entry name" value="REC"/>
    <property type="match status" value="1"/>
</dbReference>
<dbReference type="CDD" id="cd17535">
    <property type="entry name" value="REC_NarL-like"/>
    <property type="match status" value="1"/>
</dbReference>
<dbReference type="PROSITE" id="PS50043">
    <property type="entry name" value="HTH_LUXR_2"/>
    <property type="match status" value="1"/>
</dbReference>
<keyword evidence="4" id="KW-0804">Transcription</keyword>
<dbReference type="GO" id="GO:0006355">
    <property type="term" value="P:regulation of DNA-templated transcription"/>
    <property type="evidence" value="ECO:0007669"/>
    <property type="project" value="InterPro"/>
</dbReference>
<dbReference type="SUPFAM" id="SSF46894">
    <property type="entry name" value="C-terminal effector domain of the bipartite response regulators"/>
    <property type="match status" value="1"/>
</dbReference>
<dbReference type="PANTHER" id="PTHR43214">
    <property type="entry name" value="TWO-COMPONENT RESPONSE REGULATOR"/>
    <property type="match status" value="1"/>
</dbReference>
<dbReference type="InterPro" id="IPR000792">
    <property type="entry name" value="Tscrpt_reg_LuxR_C"/>
</dbReference>
<evidence type="ECO:0000313" key="8">
    <source>
        <dbReference type="EMBL" id="AWB35228.1"/>
    </source>
</evidence>
<keyword evidence="1 5" id="KW-0597">Phosphoprotein</keyword>
<dbReference type="InterPro" id="IPR016032">
    <property type="entry name" value="Sig_transdc_resp-reg_C-effctor"/>
</dbReference>
<dbReference type="GO" id="GO:0003677">
    <property type="term" value="F:DNA binding"/>
    <property type="evidence" value="ECO:0007669"/>
    <property type="project" value="UniProtKB-KW"/>
</dbReference>
<evidence type="ECO:0000256" key="1">
    <source>
        <dbReference type="ARBA" id="ARBA00022553"/>
    </source>
</evidence>
<dbReference type="InterPro" id="IPR001789">
    <property type="entry name" value="Sig_transdc_resp-reg_receiver"/>
</dbReference>
<evidence type="ECO:0000259" key="7">
    <source>
        <dbReference type="PROSITE" id="PS50110"/>
    </source>
</evidence>
<dbReference type="Pfam" id="PF00072">
    <property type="entry name" value="Response_reg"/>
    <property type="match status" value="1"/>
</dbReference>
<dbReference type="SUPFAM" id="SSF52172">
    <property type="entry name" value="CheY-like"/>
    <property type="match status" value="1"/>
</dbReference>
<proteinExistence type="predicted"/>
<dbReference type="PRINTS" id="PR00038">
    <property type="entry name" value="HTHLUXR"/>
</dbReference>
<dbReference type="PROSITE" id="PS00622">
    <property type="entry name" value="HTH_LUXR_1"/>
    <property type="match status" value="1"/>
</dbReference>
<dbReference type="PANTHER" id="PTHR43214:SF41">
    <property type="entry name" value="NITRATE_NITRITE RESPONSE REGULATOR PROTEIN NARP"/>
    <property type="match status" value="1"/>
</dbReference>